<dbReference type="EMBL" id="JABFCX010000003">
    <property type="protein sequence ID" value="NNU16561.1"/>
    <property type="molecule type" value="Genomic_DNA"/>
</dbReference>
<feature type="transmembrane region" description="Helical" evidence="1">
    <location>
        <begin position="233"/>
        <end position="252"/>
    </location>
</feature>
<evidence type="ECO:0000313" key="4">
    <source>
        <dbReference type="Proteomes" id="UP000536835"/>
    </source>
</evidence>
<evidence type="ECO:0000256" key="1">
    <source>
        <dbReference type="SAM" id="Phobius"/>
    </source>
</evidence>
<feature type="chain" id="PRO_5030966309" evidence="2">
    <location>
        <begin position="21"/>
        <end position="257"/>
    </location>
</feature>
<organism evidence="3 4">
    <name type="scientific">Parvularcula mediterranea</name>
    <dbReference type="NCBI Taxonomy" id="2732508"/>
    <lineage>
        <taxon>Bacteria</taxon>
        <taxon>Pseudomonadati</taxon>
        <taxon>Pseudomonadota</taxon>
        <taxon>Alphaproteobacteria</taxon>
        <taxon>Parvularculales</taxon>
        <taxon>Parvularculaceae</taxon>
        <taxon>Parvularcula</taxon>
    </lineage>
</organism>
<proteinExistence type="predicted"/>
<dbReference type="Proteomes" id="UP000536835">
    <property type="component" value="Unassembled WGS sequence"/>
</dbReference>
<keyword evidence="2" id="KW-0732">Signal</keyword>
<name>A0A7Y3RLZ6_9PROT</name>
<keyword evidence="1" id="KW-0472">Membrane</keyword>
<keyword evidence="1" id="KW-1133">Transmembrane helix</keyword>
<accession>A0A7Y3RLZ6</accession>
<gene>
    <name evidence="3" type="ORF">HK107_09535</name>
</gene>
<reference evidence="3 4" key="1">
    <citation type="submission" date="2020-05" db="EMBL/GenBank/DDBJ databases">
        <title>Parvularcula mediterraneae sp. nov., isolated from polypropylene straw from shallow seawater of the seashore of Laganas in Zakynthos island, Greece.</title>
        <authorList>
            <person name="Szabo I."/>
            <person name="Al-Omari J."/>
            <person name="Rado J."/>
            <person name="Szerdahelyi G.S."/>
        </authorList>
    </citation>
    <scope>NUCLEOTIDE SEQUENCE [LARGE SCALE GENOMIC DNA]</scope>
    <source>
        <strain evidence="3 4">ZS-1/3</strain>
    </source>
</reference>
<feature type="signal peptide" evidence="2">
    <location>
        <begin position="1"/>
        <end position="20"/>
    </location>
</feature>
<sequence length="257" mass="25983">MKHLIAGLCAAAAVTGAASAATFTVTVDGTDAIFLAGRIDLAIPPANQPWGDKNAATDDGLRRHSGATPEEALETLPPFLTVMAGDVVRVLDPAVGGVNFFNGNAGGLFGPEGNGGAGSSNITSLGGISGYTGTQGALTGVFLSDAVPNGAPPATLPFDVNAVNIAPQLGQIFYIGDGQTPGGEFRTFTAPPGATRVFFGIPDAFGFGGVPGAYDDNDGSYRVRVGINEIPEVPLPAAPLLFLSGLAGVGFLRRKKR</sequence>
<keyword evidence="1" id="KW-0812">Transmembrane</keyword>
<evidence type="ECO:0000313" key="3">
    <source>
        <dbReference type="EMBL" id="NNU16561.1"/>
    </source>
</evidence>
<protein>
    <submittedName>
        <fullName evidence="3">PEP-CTERM sorting domain-containing protein</fullName>
    </submittedName>
</protein>
<comment type="caution">
    <text evidence="3">The sequence shown here is derived from an EMBL/GenBank/DDBJ whole genome shotgun (WGS) entry which is preliminary data.</text>
</comment>
<evidence type="ECO:0000256" key="2">
    <source>
        <dbReference type="SAM" id="SignalP"/>
    </source>
</evidence>
<keyword evidence="4" id="KW-1185">Reference proteome</keyword>
<dbReference type="AlphaFoldDB" id="A0A7Y3RLZ6"/>
<dbReference type="RefSeq" id="WP_173199137.1">
    <property type="nucleotide sequence ID" value="NZ_JABFCX010000003.1"/>
</dbReference>